<feature type="chain" id="PRO_5036949430" evidence="2">
    <location>
        <begin position="18"/>
        <end position="95"/>
    </location>
</feature>
<evidence type="ECO:0000256" key="1">
    <source>
        <dbReference type="ARBA" id="ARBA00009809"/>
    </source>
</evidence>
<evidence type="ECO:0000313" key="4">
    <source>
        <dbReference type="Proteomes" id="UP000887565"/>
    </source>
</evidence>
<dbReference type="SUPFAM" id="SSF51445">
    <property type="entry name" value="(Trans)glycosidases"/>
    <property type="match status" value="1"/>
</dbReference>
<dbReference type="Gene3D" id="3.20.20.80">
    <property type="entry name" value="Glycosidases"/>
    <property type="match status" value="1"/>
</dbReference>
<evidence type="ECO:0000256" key="2">
    <source>
        <dbReference type="SAM" id="SignalP"/>
    </source>
</evidence>
<dbReference type="WBParaSite" id="nRc.2.0.1.t04618-RA">
    <property type="protein sequence ID" value="nRc.2.0.1.t04618-RA"/>
    <property type="gene ID" value="nRc.2.0.1.g04618"/>
</dbReference>
<dbReference type="PRINTS" id="PR00742">
    <property type="entry name" value="GLHYDRLASE35"/>
</dbReference>
<feature type="signal peptide" evidence="2">
    <location>
        <begin position="1"/>
        <end position="17"/>
    </location>
</feature>
<dbReference type="InterPro" id="IPR031330">
    <property type="entry name" value="Gly_Hdrlase_35_cat"/>
</dbReference>
<dbReference type="InterPro" id="IPR001944">
    <property type="entry name" value="Glycoside_Hdrlase_35"/>
</dbReference>
<dbReference type="Proteomes" id="UP000887565">
    <property type="component" value="Unplaced"/>
</dbReference>
<feature type="domain" description="Glycoside hydrolase 35 catalytic" evidence="3">
    <location>
        <begin position="33"/>
        <end position="94"/>
    </location>
</feature>
<dbReference type="AlphaFoldDB" id="A0A915HRS0"/>
<evidence type="ECO:0000259" key="3">
    <source>
        <dbReference type="Pfam" id="PF01301"/>
    </source>
</evidence>
<organism evidence="4 5">
    <name type="scientific">Romanomermis culicivorax</name>
    <name type="common">Nematode worm</name>
    <dbReference type="NCBI Taxonomy" id="13658"/>
    <lineage>
        <taxon>Eukaryota</taxon>
        <taxon>Metazoa</taxon>
        <taxon>Ecdysozoa</taxon>
        <taxon>Nematoda</taxon>
        <taxon>Enoplea</taxon>
        <taxon>Dorylaimia</taxon>
        <taxon>Mermithida</taxon>
        <taxon>Mermithoidea</taxon>
        <taxon>Mermithidae</taxon>
        <taxon>Romanomermis</taxon>
    </lineage>
</organism>
<dbReference type="Pfam" id="PF01301">
    <property type="entry name" value="Glyco_hydro_35"/>
    <property type="match status" value="1"/>
</dbReference>
<reference evidence="5" key="1">
    <citation type="submission" date="2022-11" db="UniProtKB">
        <authorList>
            <consortium name="WormBaseParasite"/>
        </authorList>
    </citation>
    <scope>IDENTIFICATION</scope>
</reference>
<dbReference type="InterPro" id="IPR017853">
    <property type="entry name" value="GH"/>
</dbReference>
<keyword evidence="2" id="KW-0732">Signal</keyword>
<name>A0A915HRS0_ROMCU</name>
<protein>
    <submittedName>
        <fullName evidence="5">Glycoside hydrolase 35 catalytic domain-containing protein</fullName>
    </submittedName>
</protein>
<dbReference type="GO" id="GO:0004553">
    <property type="term" value="F:hydrolase activity, hydrolyzing O-glycosyl compounds"/>
    <property type="evidence" value="ECO:0007669"/>
    <property type="project" value="InterPro"/>
</dbReference>
<comment type="similarity">
    <text evidence="1">Belongs to the glycosyl hydrolase 35 family.</text>
</comment>
<dbReference type="GO" id="GO:0005975">
    <property type="term" value="P:carbohydrate metabolic process"/>
    <property type="evidence" value="ECO:0007669"/>
    <property type="project" value="InterPro"/>
</dbReference>
<dbReference type="OMA" id="TVETYCP"/>
<sequence length="95" mass="11182">MWPLLLWVCPLVCITNFQLMHFADRGLRIDGTQFTLEGKPFTILSGSIHYFRVLRQYWKDRLLSLKAAGLNTVETYVAWNLHEEYPGEWDYSGEN</sequence>
<accession>A0A915HRS0</accession>
<keyword evidence="4" id="KW-1185">Reference proteome</keyword>
<dbReference type="PANTHER" id="PTHR23421">
    <property type="entry name" value="BETA-GALACTOSIDASE RELATED"/>
    <property type="match status" value="1"/>
</dbReference>
<evidence type="ECO:0000313" key="5">
    <source>
        <dbReference type="WBParaSite" id="nRc.2.0.1.t04618-RA"/>
    </source>
</evidence>
<proteinExistence type="inferred from homology"/>